<dbReference type="Gene3D" id="3.40.50.300">
    <property type="entry name" value="P-loop containing nucleotide triphosphate hydrolases"/>
    <property type="match status" value="1"/>
</dbReference>
<dbReference type="InterPro" id="IPR027417">
    <property type="entry name" value="P-loop_NTPase"/>
</dbReference>
<dbReference type="EMBL" id="VCLA01000083">
    <property type="protein sequence ID" value="MQT00579.1"/>
    <property type="molecule type" value="Genomic_DNA"/>
</dbReference>
<comment type="caution">
    <text evidence="2">The sequence shown here is derived from an EMBL/GenBank/DDBJ whole genome shotgun (WGS) entry which is preliminary data.</text>
</comment>
<dbReference type="AlphaFoldDB" id="A0A646KE66"/>
<accession>A0A646KE66</accession>
<dbReference type="Proteomes" id="UP000419138">
    <property type="component" value="Unassembled WGS sequence"/>
</dbReference>
<keyword evidence="3" id="KW-1185">Reference proteome</keyword>
<feature type="region of interest" description="Disordered" evidence="1">
    <location>
        <begin position="1"/>
        <end position="26"/>
    </location>
</feature>
<reference evidence="2 3" key="1">
    <citation type="submission" date="2019-05" db="EMBL/GenBank/DDBJ databases">
        <title>Comparative genomics and metabolomics analyses of clavulanic acid producing Streptomyces species provides insight into specialized metabolism and evolution of beta-lactam biosynthetic gene clusters.</title>
        <authorList>
            <person name="Moore M.A."/>
            <person name="Cruz-Morales P."/>
            <person name="Barona Gomez F."/>
            <person name="Kapil T."/>
        </authorList>
    </citation>
    <scope>NUCLEOTIDE SEQUENCE [LARGE SCALE GENOMIC DNA]</scope>
    <source>
        <strain evidence="2 3">NRRL 5741</strain>
    </source>
</reference>
<protein>
    <submittedName>
        <fullName evidence="2">ATP-binding protein</fullName>
    </submittedName>
</protein>
<name>A0A646KE66_STRJU</name>
<sequence>MLRPAPPDHHPALRPAPPDRPADTRPRVTELRLTAFRNHRRTTLPLTPLTLLAGASGSGKSNALQAYEALALLAAGARLRTVFPEPERCVPEWAVADEQGRRGFRIGCTVDGPVGPVRLDLAVQAEPELRLVGERLSCGGRTLLTTALRDPRRSSVQAAWHTAGSARVTRAPLPGDRLGTALLPLRVAGRTEGQLQVLAAAEQTVVALRSAFVCDPRPYGRHRPAPLGDGPLRYPALALVLLTGPALLARDHATEVPAALRSLTVLADGFDRWLDRGQARALLSLAARTAARGQLRLVGAVADASFARGADGVTVVDLLP</sequence>
<dbReference type="GO" id="GO:0005524">
    <property type="term" value="F:ATP binding"/>
    <property type="evidence" value="ECO:0007669"/>
    <property type="project" value="UniProtKB-KW"/>
</dbReference>
<organism evidence="2 3">
    <name type="scientific">Streptomyces jumonjinensis</name>
    <dbReference type="NCBI Taxonomy" id="1945"/>
    <lineage>
        <taxon>Bacteria</taxon>
        <taxon>Bacillati</taxon>
        <taxon>Actinomycetota</taxon>
        <taxon>Actinomycetes</taxon>
        <taxon>Kitasatosporales</taxon>
        <taxon>Streptomycetaceae</taxon>
        <taxon>Streptomyces</taxon>
    </lineage>
</organism>
<keyword evidence="2" id="KW-0547">Nucleotide-binding</keyword>
<keyword evidence="2" id="KW-0067">ATP-binding</keyword>
<evidence type="ECO:0000313" key="2">
    <source>
        <dbReference type="EMBL" id="MQT00579.1"/>
    </source>
</evidence>
<evidence type="ECO:0000256" key="1">
    <source>
        <dbReference type="SAM" id="MobiDB-lite"/>
    </source>
</evidence>
<feature type="compositionally biased region" description="Basic and acidic residues" evidence="1">
    <location>
        <begin position="1"/>
        <end position="11"/>
    </location>
</feature>
<proteinExistence type="predicted"/>
<gene>
    <name evidence="2" type="ORF">FF041_10165</name>
</gene>
<evidence type="ECO:0000313" key="3">
    <source>
        <dbReference type="Proteomes" id="UP000419138"/>
    </source>
</evidence>